<feature type="compositionally biased region" description="Low complexity" evidence="1">
    <location>
        <begin position="630"/>
        <end position="644"/>
    </location>
</feature>
<protein>
    <recommendedName>
        <fullName evidence="2">Integrase catalytic domain-containing protein</fullName>
    </recommendedName>
</protein>
<gene>
    <name evidence="3" type="ORF">RGQ13_18145</name>
</gene>
<feature type="compositionally biased region" description="Basic and acidic residues" evidence="1">
    <location>
        <begin position="585"/>
        <end position="603"/>
    </location>
</feature>
<dbReference type="EMBL" id="CP134145">
    <property type="protein sequence ID" value="WNC72018.1"/>
    <property type="molecule type" value="Genomic_DNA"/>
</dbReference>
<dbReference type="InterPro" id="IPR001584">
    <property type="entry name" value="Integrase_cat-core"/>
</dbReference>
<proteinExistence type="predicted"/>
<sequence>MQNFAIKKGSDILYHQKSASIVAAEQQCIVISVNAALETLTPAEYYEKIEQGLITRPPSEMVVAQCVTRLTYEERELAEKYCDYIRPLETEAEPYATEAVRRIIFEVAQKRGDTGKNVPKLGTLKGWYRKYTSDDIGRNVIKMVKSTATPRASQFYEAMMDLFFEVIDKEYLHLNGSSATETYLKFRNQAAKYLRVIPKKHRKKEKVIKRSTFFDYISKLDPVEVVREREGWAAAETKYRYSKEHIVATRPLEHVQIDAVHINLGLTDGDGNYVGMPVVYFAIDVFTRTILGYVISYAEVRTEEGIAAVELIKRIIRPKKKPEHCVNGYPLYGKPESLRHDSGVFSGKLCEDYLAHMQIHDMTSEVSKPWRNAMVERFNRTFREQCCKKIIGYVGKRTAEYKDTSTVKALAVCKVDEFVLITEKFILDVYHQNPHAGIDGMSPAQMANKYKALVEIPSIEYLSKLNSFIGREFTPSIQAVKGIQKNSVFYINAKLAKLRNKIDPSTKKTVKITAYYNELDISKISVLDPFTGEQFTVDCTSIKEPISLAEYKALKGASKKRLSATSRKTIETSTTIIGDIQQRYDEKEAEKARNKKSHEEPEIARFIPPEELDEIVGQGKPTSSQEDTSHLSVESPSSTSSFPSAIKRTRLKSIKRLNT</sequence>
<dbReference type="RefSeq" id="WP_348391138.1">
    <property type="nucleotide sequence ID" value="NZ_CP134145.1"/>
</dbReference>
<feature type="domain" description="Integrase catalytic" evidence="2">
    <location>
        <begin position="247"/>
        <end position="451"/>
    </location>
</feature>
<accession>A0ABY9TTL4</accession>
<dbReference type="InterPro" id="IPR012337">
    <property type="entry name" value="RNaseH-like_sf"/>
</dbReference>
<organism evidence="3 4">
    <name type="scientific">Thalassotalea psychrophila</name>
    <dbReference type="NCBI Taxonomy" id="3065647"/>
    <lineage>
        <taxon>Bacteria</taxon>
        <taxon>Pseudomonadati</taxon>
        <taxon>Pseudomonadota</taxon>
        <taxon>Gammaproteobacteria</taxon>
        <taxon>Alteromonadales</taxon>
        <taxon>Colwelliaceae</taxon>
        <taxon>Thalassotalea</taxon>
    </lineage>
</organism>
<dbReference type="InterPro" id="IPR036397">
    <property type="entry name" value="RNaseH_sf"/>
</dbReference>
<dbReference type="Proteomes" id="UP001258994">
    <property type="component" value="Chromosome"/>
</dbReference>
<evidence type="ECO:0000259" key="2">
    <source>
        <dbReference type="PROSITE" id="PS50994"/>
    </source>
</evidence>
<feature type="region of interest" description="Disordered" evidence="1">
    <location>
        <begin position="585"/>
        <end position="659"/>
    </location>
</feature>
<reference evidence="4" key="1">
    <citation type="submission" date="2023-09" db="EMBL/GenBank/DDBJ databases">
        <authorList>
            <person name="Zhang C."/>
        </authorList>
    </citation>
    <scope>NUCLEOTIDE SEQUENCE [LARGE SCALE GENOMIC DNA]</scope>
    <source>
        <strain evidence="4">SQ149</strain>
    </source>
</reference>
<evidence type="ECO:0000313" key="3">
    <source>
        <dbReference type="EMBL" id="WNC72018.1"/>
    </source>
</evidence>
<keyword evidence="4" id="KW-1185">Reference proteome</keyword>
<dbReference type="SUPFAM" id="SSF53098">
    <property type="entry name" value="Ribonuclease H-like"/>
    <property type="match status" value="1"/>
</dbReference>
<feature type="compositionally biased region" description="Basic residues" evidence="1">
    <location>
        <begin position="647"/>
        <end position="659"/>
    </location>
</feature>
<evidence type="ECO:0000256" key="1">
    <source>
        <dbReference type="SAM" id="MobiDB-lite"/>
    </source>
</evidence>
<name>A0ABY9TTL4_9GAMM</name>
<dbReference type="PROSITE" id="PS50994">
    <property type="entry name" value="INTEGRASE"/>
    <property type="match status" value="1"/>
</dbReference>
<evidence type="ECO:0000313" key="4">
    <source>
        <dbReference type="Proteomes" id="UP001258994"/>
    </source>
</evidence>
<dbReference type="Gene3D" id="3.30.420.10">
    <property type="entry name" value="Ribonuclease H-like superfamily/Ribonuclease H"/>
    <property type="match status" value="1"/>
</dbReference>